<keyword evidence="2" id="KW-1185">Reference proteome</keyword>
<gene>
    <name evidence="1" type="ORF">EPI10_015477</name>
</gene>
<dbReference type="AlphaFoldDB" id="A0A5B6VKQ8"/>
<comment type="caution">
    <text evidence="1">The sequence shown here is derived from an EMBL/GenBank/DDBJ whole genome shotgun (WGS) entry which is preliminary data.</text>
</comment>
<dbReference type="OrthoDB" id="1002264at2759"/>
<proteinExistence type="predicted"/>
<accession>A0A5B6VKQ8</accession>
<evidence type="ECO:0000313" key="1">
    <source>
        <dbReference type="EMBL" id="KAA3469716.1"/>
    </source>
</evidence>
<sequence>MEALLKEYMAKNDVVIQSQATSLRALENQVGQISSALNSRQQGALPSDTKNSRYQGKEHCKAITFRSGTQLPGVVNDAVVEEDSLDFIDKANSEPQLHINISLVEALEQMPNYVKFVKDILLKKLRLGEFEIVAFIEGPFLATGRILVDLQKGELTMRVNDQQRTFNVFDAMKCVDTSKDCQAIEIMDTAVKEELAEFCYNNSDNKGDLV</sequence>
<reference evidence="2" key="1">
    <citation type="journal article" date="2019" name="Plant Biotechnol. J.">
        <title>Genome sequencing of the Australian wild diploid species Gossypium australe highlights disease resistance and delayed gland morphogenesis.</title>
        <authorList>
            <person name="Cai Y."/>
            <person name="Cai X."/>
            <person name="Wang Q."/>
            <person name="Wang P."/>
            <person name="Zhang Y."/>
            <person name="Cai C."/>
            <person name="Xu Y."/>
            <person name="Wang K."/>
            <person name="Zhou Z."/>
            <person name="Wang C."/>
            <person name="Geng S."/>
            <person name="Li B."/>
            <person name="Dong Q."/>
            <person name="Hou Y."/>
            <person name="Wang H."/>
            <person name="Ai P."/>
            <person name="Liu Z."/>
            <person name="Yi F."/>
            <person name="Sun M."/>
            <person name="An G."/>
            <person name="Cheng J."/>
            <person name="Zhang Y."/>
            <person name="Shi Q."/>
            <person name="Xie Y."/>
            <person name="Shi X."/>
            <person name="Chang Y."/>
            <person name="Huang F."/>
            <person name="Chen Y."/>
            <person name="Hong S."/>
            <person name="Mi L."/>
            <person name="Sun Q."/>
            <person name="Zhang L."/>
            <person name="Zhou B."/>
            <person name="Peng R."/>
            <person name="Zhang X."/>
            <person name="Liu F."/>
        </authorList>
    </citation>
    <scope>NUCLEOTIDE SEQUENCE [LARGE SCALE GENOMIC DNA]</scope>
    <source>
        <strain evidence="2">cv. PA1801</strain>
    </source>
</reference>
<protein>
    <submittedName>
        <fullName evidence="1">Retrovirus-related Pol polyprotein from transposon 17.6</fullName>
    </submittedName>
</protein>
<dbReference type="Proteomes" id="UP000325315">
    <property type="component" value="Unassembled WGS sequence"/>
</dbReference>
<dbReference type="EMBL" id="SMMG02000006">
    <property type="protein sequence ID" value="KAA3469716.1"/>
    <property type="molecule type" value="Genomic_DNA"/>
</dbReference>
<organism evidence="1 2">
    <name type="scientific">Gossypium australe</name>
    <dbReference type="NCBI Taxonomy" id="47621"/>
    <lineage>
        <taxon>Eukaryota</taxon>
        <taxon>Viridiplantae</taxon>
        <taxon>Streptophyta</taxon>
        <taxon>Embryophyta</taxon>
        <taxon>Tracheophyta</taxon>
        <taxon>Spermatophyta</taxon>
        <taxon>Magnoliopsida</taxon>
        <taxon>eudicotyledons</taxon>
        <taxon>Gunneridae</taxon>
        <taxon>Pentapetalae</taxon>
        <taxon>rosids</taxon>
        <taxon>malvids</taxon>
        <taxon>Malvales</taxon>
        <taxon>Malvaceae</taxon>
        <taxon>Malvoideae</taxon>
        <taxon>Gossypium</taxon>
    </lineage>
</organism>
<evidence type="ECO:0000313" key="2">
    <source>
        <dbReference type="Proteomes" id="UP000325315"/>
    </source>
</evidence>
<name>A0A5B6VKQ8_9ROSI</name>